<gene>
    <name evidence="1" type="ORF">A7J15_05480</name>
</gene>
<evidence type="ECO:0000313" key="1">
    <source>
        <dbReference type="EMBL" id="OCG74294.1"/>
    </source>
</evidence>
<dbReference type="Gene3D" id="1.10.1900.10">
    <property type="entry name" value="c-terminal domain of poly(a) binding protein"/>
    <property type="match status" value="1"/>
</dbReference>
<name>A0A1B9NCM4_9MICO</name>
<dbReference type="Pfam" id="PF06304">
    <property type="entry name" value="DUF1048"/>
    <property type="match status" value="1"/>
</dbReference>
<dbReference type="InterPro" id="IPR008316">
    <property type="entry name" value="UCP029876"/>
</dbReference>
<sequence length="122" mass="13427">MAAGWIEKLTGSIEQKKQYRQYKARLEALPGEYRVAAQALDRYVMYAGGIADGEVMMRMFGDLADLFEEHAAAGTPTRDIVGDDPVEFAEEFVSNYSDGGWITKEKERLKKAIDGIDAGGAS</sequence>
<organism evidence="1 2">
    <name type="scientific">Microbacterium sediminis</name>
    <dbReference type="NCBI Taxonomy" id="904291"/>
    <lineage>
        <taxon>Bacteria</taxon>
        <taxon>Bacillati</taxon>
        <taxon>Actinomycetota</taxon>
        <taxon>Actinomycetes</taxon>
        <taxon>Micrococcales</taxon>
        <taxon>Microbacteriaceae</taxon>
        <taxon>Microbacterium</taxon>
    </lineage>
</organism>
<evidence type="ECO:0000313" key="2">
    <source>
        <dbReference type="Proteomes" id="UP000093355"/>
    </source>
</evidence>
<accession>A0A1B9NCM4</accession>
<proteinExistence type="predicted"/>
<comment type="caution">
    <text evidence="1">The sequence shown here is derived from an EMBL/GenBank/DDBJ whole genome shotgun (WGS) entry which is preliminary data.</text>
</comment>
<dbReference type="EMBL" id="LXMD01000022">
    <property type="protein sequence ID" value="OCG74294.1"/>
    <property type="molecule type" value="Genomic_DNA"/>
</dbReference>
<dbReference type="Proteomes" id="UP000093355">
    <property type="component" value="Unassembled WGS sequence"/>
</dbReference>
<dbReference type="AlphaFoldDB" id="A0A1B9NCM4"/>
<protein>
    <submittedName>
        <fullName evidence="1">Uncharacterized protein</fullName>
    </submittedName>
</protein>
<reference evidence="1 2" key="1">
    <citation type="submission" date="2016-05" db="EMBL/GenBank/DDBJ databases">
        <authorList>
            <person name="Lavstsen T."/>
            <person name="Jespersen J.S."/>
        </authorList>
    </citation>
    <scope>NUCLEOTIDE SEQUENCE [LARGE SCALE GENOMIC DNA]</scope>
    <source>
        <strain evidence="1 2">YLB-01</strain>
    </source>
</reference>
<dbReference type="OrthoDB" id="8083683at2"/>
<dbReference type="RefSeq" id="WP_067025733.1">
    <property type="nucleotide sequence ID" value="NZ_CP038256.1"/>
</dbReference>
<keyword evidence="2" id="KW-1185">Reference proteome</keyword>
<dbReference type="STRING" id="904291.A7J15_05480"/>
<dbReference type="SUPFAM" id="SSF158560">
    <property type="entry name" value="BH3980-like"/>
    <property type="match status" value="1"/>
</dbReference>